<evidence type="ECO:0000313" key="1">
    <source>
        <dbReference type="EMBL" id="EHQ28200.1"/>
    </source>
</evidence>
<name>H1Y0F1_9SPHI</name>
<keyword evidence="2" id="KW-1185">Reference proteome</keyword>
<organism evidence="1 2">
    <name type="scientific">Mucilaginibacter paludis DSM 18603</name>
    <dbReference type="NCBI Taxonomy" id="714943"/>
    <lineage>
        <taxon>Bacteria</taxon>
        <taxon>Pseudomonadati</taxon>
        <taxon>Bacteroidota</taxon>
        <taxon>Sphingobacteriia</taxon>
        <taxon>Sphingobacteriales</taxon>
        <taxon>Sphingobacteriaceae</taxon>
        <taxon>Mucilaginibacter</taxon>
    </lineage>
</organism>
<accession>H1Y0F1</accession>
<evidence type="ECO:0000313" key="2">
    <source>
        <dbReference type="Proteomes" id="UP000002774"/>
    </source>
</evidence>
<sequence length="121" mass="13998">MTPRIINISMLKRPSYDTSREYTGVQILKTYPAQIDCNVNSKYFDLYVCKQRTNLDTIYIFNECAQVSDFALDTTINIEVVFYRNDTLKSHPDKVTVFVPKTLQISKNAKYAFVKLKGIVL</sequence>
<dbReference type="AlphaFoldDB" id="H1Y0F1"/>
<dbReference type="Proteomes" id="UP000002774">
    <property type="component" value="Chromosome"/>
</dbReference>
<dbReference type="EMBL" id="CM001403">
    <property type="protein sequence ID" value="EHQ28200.1"/>
    <property type="molecule type" value="Genomic_DNA"/>
</dbReference>
<reference evidence="1" key="1">
    <citation type="submission" date="2011-09" db="EMBL/GenBank/DDBJ databases">
        <title>The permanent draft genome of Mucilaginibacter paludis DSM 18603.</title>
        <authorList>
            <consortium name="US DOE Joint Genome Institute (JGI-PGF)"/>
            <person name="Lucas S."/>
            <person name="Han J."/>
            <person name="Lapidus A."/>
            <person name="Bruce D."/>
            <person name="Goodwin L."/>
            <person name="Pitluck S."/>
            <person name="Peters L."/>
            <person name="Kyrpides N."/>
            <person name="Mavromatis K."/>
            <person name="Ivanova N."/>
            <person name="Mikhailova N."/>
            <person name="Held B."/>
            <person name="Detter J.C."/>
            <person name="Tapia R."/>
            <person name="Han C."/>
            <person name="Land M."/>
            <person name="Hauser L."/>
            <person name="Markowitz V."/>
            <person name="Cheng J.-F."/>
            <person name="Hugenholtz P."/>
            <person name="Woyke T."/>
            <person name="Wu D."/>
            <person name="Tindall B."/>
            <person name="Brambilla E."/>
            <person name="Klenk H.-P."/>
            <person name="Eisen J.A."/>
        </authorList>
    </citation>
    <scope>NUCLEOTIDE SEQUENCE [LARGE SCALE GENOMIC DNA]</scope>
    <source>
        <strain evidence="1">DSM 18603</strain>
    </source>
</reference>
<dbReference type="HOGENOM" id="CLU_2035425_0_0_10"/>
<proteinExistence type="predicted"/>
<gene>
    <name evidence="1" type="ORF">Mucpa_4109</name>
</gene>
<protein>
    <submittedName>
        <fullName evidence="1">Uncharacterized protein</fullName>
    </submittedName>
</protein>